<protein>
    <recommendedName>
        <fullName evidence="2">PDZ domain-containing protein</fullName>
    </recommendedName>
</protein>
<gene>
    <name evidence="1" type="ORF">ABEG18_03240</name>
</gene>
<dbReference type="SUPFAM" id="SSF50199">
    <property type="entry name" value="Staphylococcal nuclease"/>
    <property type="match status" value="1"/>
</dbReference>
<name>A0AAU7JHB8_9HYPH</name>
<proteinExistence type="predicted"/>
<dbReference type="EMBL" id="CP157484">
    <property type="protein sequence ID" value="XBO39812.1"/>
    <property type="molecule type" value="Genomic_DNA"/>
</dbReference>
<reference evidence="1" key="1">
    <citation type="submission" date="2024-05" db="EMBL/GenBank/DDBJ databases">
        <authorList>
            <person name="Kim S."/>
            <person name="Heo J."/>
            <person name="Choi H."/>
            <person name="Choi Y."/>
            <person name="Kwon S.-W."/>
            <person name="Kim Y."/>
        </authorList>
    </citation>
    <scope>NUCLEOTIDE SEQUENCE</scope>
    <source>
        <strain evidence="1">KACC 23698</strain>
    </source>
</reference>
<dbReference type="AlphaFoldDB" id="A0AAU7JHB8"/>
<dbReference type="RefSeq" id="WP_406856663.1">
    <property type="nucleotide sequence ID" value="NZ_CP157484.1"/>
</dbReference>
<organism evidence="1">
    <name type="scientific">Alsobacter sp. KACC 23698</name>
    <dbReference type="NCBI Taxonomy" id="3149229"/>
    <lineage>
        <taxon>Bacteria</taxon>
        <taxon>Pseudomonadati</taxon>
        <taxon>Pseudomonadota</taxon>
        <taxon>Alphaproteobacteria</taxon>
        <taxon>Hyphomicrobiales</taxon>
        <taxon>Alsobacteraceae</taxon>
        <taxon>Alsobacter</taxon>
    </lineage>
</organism>
<sequence length="234" mass="23910">MSEGYPAIGYSRTSPALNLETGARTLAIASLMAAALWGVAAARATQDGKALAATEDAPLSYAAWRPFGQARHAGRTGTEPGPDAAPGLVAPGLMAAGPAPLDAVRGLSFGAPPERPPAPDIEREFVGVSVVDGRTLKAGDLLIQLADVPAPSARETCLRLDGVAEPCATRAATRLELQVRWRKVECRYQPAVAGVASGVCKVGGVGLAQRLAASTRRAAGLELSQAAVQAAVAR</sequence>
<evidence type="ECO:0008006" key="2">
    <source>
        <dbReference type="Google" id="ProtNLM"/>
    </source>
</evidence>
<evidence type="ECO:0000313" key="1">
    <source>
        <dbReference type="EMBL" id="XBO39812.1"/>
    </source>
</evidence>
<accession>A0AAU7JHB8</accession>
<dbReference type="InterPro" id="IPR035437">
    <property type="entry name" value="SNase_OB-fold_sf"/>
</dbReference>